<dbReference type="InterPro" id="IPR009003">
    <property type="entry name" value="Peptidase_S1_PA"/>
</dbReference>
<accession>A0A6J7GAS5</accession>
<dbReference type="SMART" id="SM00228">
    <property type="entry name" value="PDZ"/>
    <property type="match status" value="1"/>
</dbReference>
<keyword evidence="5" id="KW-1133">Transmembrane helix</keyword>
<keyword evidence="3" id="KW-0378">Hydrolase</keyword>
<dbReference type="Gene3D" id="2.30.42.10">
    <property type="match status" value="1"/>
</dbReference>
<dbReference type="FunFam" id="2.40.10.10:FF:000001">
    <property type="entry name" value="Periplasmic serine protease DegS"/>
    <property type="match status" value="1"/>
</dbReference>
<evidence type="ECO:0000313" key="8">
    <source>
        <dbReference type="EMBL" id="CAB5035088.1"/>
    </source>
</evidence>
<dbReference type="InterPro" id="IPR001478">
    <property type="entry name" value="PDZ"/>
</dbReference>
<dbReference type="PANTHER" id="PTHR43343">
    <property type="entry name" value="PEPTIDASE S12"/>
    <property type="match status" value="1"/>
</dbReference>
<dbReference type="PRINTS" id="PR00834">
    <property type="entry name" value="PROTEASES2C"/>
</dbReference>
<dbReference type="Pfam" id="PF13365">
    <property type="entry name" value="Trypsin_2"/>
    <property type="match status" value="1"/>
</dbReference>
<dbReference type="Gene3D" id="2.40.10.120">
    <property type="match status" value="1"/>
</dbReference>
<comment type="similarity">
    <text evidence="1">Belongs to the peptidase S1C family.</text>
</comment>
<dbReference type="InterPro" id="IPR036034">
    <property type="entry name" value="PDZ_sf"/>
</dbReference>
<dbReference type="AlphaFoldDB" id="A0A6J7GAS5"/>
<keyword evidence="5" id="KW-0472">Membrane</keyword>
<dbReference type="Pfam" id="PF13180">
    <property type="entry name" value="PDZ_2"/>
    <property type="match status" value="1"/>
</dbReference>
<dbReference type="GO" id="GO:0006508">
    <property type="term" value="P:proteolysis"/>
    <property type="evidence" value="ECO:0007669"/>
    <property type="project" value="UniProtKB-KW"/>
</dbReference>
<dbReference type="InterPro" id="IPR001940">
    <property type="entry name" value="Peptidase_S1C"/>
</dbReference>
<sequence length="393" mass="39206">MTSQFDPESTIRPAAPESIFVPIVAKRRGPGITGTVLIAVVAALVVGNIAGIGGYVLGKRAAEATSAAVTQSQDSSQLTLADPAPNQLEPAAGDSIAAIVKKVLPTVVSILAEGKTDAGSGSGFVFRSDGYILTNNHVVDVAKNGGSLSVVLTDGTTFKGEVVGTNPAYDLAVVRVNKTNLPAAILGNSDALRVGDPAIAIGAPLGLAGTVTSGIISALNRPVTTGDTATASFIDAIQTDAAINPGNSGGPLLNAAGQVIGINSAIASMVNGSEAGSIGLGFAIPVNSAKRIAEEIIATGTSQTPVIGVSLDTNFAGPGAKVIKITGGGPADVAGLKLNDLITKIDGRVIDDATELVVAIRENAPGDQIKVTYKRQGSTNTATITLGSSSAKQ</sequence>
<dbReference type="EMBL" id="CAFBMC010000071">
    <property type="protein sequence ID" value="CAB4905237.1"/>
    <property type="molecule type" value="Genomic_DNA"/>
</dbReference>
<protein>
    <submittedName>
        <fullName evidence="7">Unannotated protein</fullName>
    </submittedName>
</protein>
<evidence type="ECO:0000256" key="5">
    <source>
        <dbReference type="SAM" id="Phobius"/>
    </source>
</evidence>
<feature type="transmembrane region" description="Helical" evidence="5">
    <location>
        <begin position="36"/>
        <end position="57"/>
    </location>
</feature>
<evidence type="ECO:0000256" key="3">
    <source>
        <dbReference type="ARBA" id="ARBA00022801"/>
    </source>
</evidence>
<gene>
    <name evidence="7" type="ORF">UFOPK3495_01211</name>
    <name evidence="8" type="ORF">UFOPK4237_00257</name>
</gene>
<evidence type="ECO:0000256" key="2">
    <source>
        <dbReference type="ARBA" id="ARBA00022670"/>
    </source>
</evidence>
<keyword evidence="5" id="KW-0812">Transmembrane</keyword>
<proteinExistence type="inferred from homology"/>
<dbReference type="GO" id="GO:0004252">
    <property type="term" value="F:serine-type endopeptidase activity"/>
    <property type="evidence" value="ECO:0007669"/>
    <property type="project" value="InterPro"/>
</dbReference>
<organism evidence="7">
    <name type="scientific">freshwater metagenome</name>
    <dbReference type="NCBI Taxonomy" id="449393"/>
    <lineage>
        <taxon>unclassified sequences</taxon>
        <taxon>metagenomes</taxon>
        <taxon>ecological metagenomes</taxon>
    </lineage>
</organism>
<dbReference type="PROSITE" id="PS50106">
    <property type="entry name" value="PDZ"/>
    <property type="match status" value="1"/>
</dbReference>
<evidence type="ECO:0000313" key="7">
    <source>
        <dbReference type="EMBL" id="CAB4905237.1"/>
    </source>
</evidence>
<dbReference type="PANTHER" id="PTHR43343:SF3">
    <property type="entry name" value="PROTEASE DO-LIKE 8, CHLOROPLASTIC"/>
    <property type="match status" value="1"/>
</dbReference>
<feature type="domain" description="PDZ" evidence="6">
    <location>
        <begin position="295"/>
        <end position="377"/>
    </location>
</feature>
<evidence type="ECO:0000256" key="4">
    <source>
        <dbReference type="ARBA" id="ARBA00022825"/>
    </source>
</evidence>
<evidence type="ECO:0000259" key="6">
    <source>
        <dbReference type="PROSITE" id="PS50106"/>
    </source>
</evidence>
<dbReference type="SUPFAM" id="SSF50494">
    <property type="entry name" value="Trypsin-like serine proteases"/>
    <property type="match status" value="1"/>
</dbReference>
<reference evidence="7" key="1">
    <citation type="submission" date="2020-05" db="EMBL/GenBank/DDBJ databases">
        <authorList>
            <person name="Chiriac C."/>
            <person name="Salcher M."/>
            <person name="Ghai R."/>
            <person name="Kavagutti S V."/>
        </authorList>
    </citation>
    <scope>NUCLEOTIDE SEQUENCE</scope>
</reference>
<dbReference type="InterPro" id="IPR051201">
    <property type="entry name" value="Chloro_Bact_Ser_Proteases"/>
</dbReference>
<evidence type="ECO:0000256" key="1">
    <source>
        <dbReference type="ARBA" id="ARBA00010541"/>
    </source>
</evidence>
<keyword evidence="2" id="KW-0645">Protease</keyword>
<dbReference type="EMBL" id="CAFBPZ010000009">
    <property type="protein sequence ID" value="CAB5035088.1"/>
    <property type="molecule type" value="Genomic_DNA"/>
</dbReference>
<keyword evidence="4" id="KW-0720">Serine protease</keyword>
<name>A0A6J7GAS5_9ZZZZ</name>
<dbReference type="SUPFAM" id="SSF50156">
    <property type="entry name" value="PDZ domain-like"/>
    <property type="match status" value="1"/>
</dbReference>